<feature type="domain" description="Protein kinase" evidence="9">
    <location>
        <begin position="155"/>
        <end position="425"/>
    </location>
</feature>
<evidence type="ECO:0000256" key="7">
    <source>
        <dbReference type="ARBA" id="ARBA00022840"/>
    </source>
</evidence>
<organism evidence="11 12">
    <name type="scientific">Rhododendron griersonianum</name>
    <dbReference type="NCBI Taxonomy" id="479676"/>
    <lineage>
        <taxon>Eukaryota</taxon>
        <taxon>Viridiplantae</taxon>
        <taxon>Streptophyta</taxon>
        <taxon>Embryophyta</taxon>
        <taxon>Tracheophyta</taxon>
        <taxon>Spermatophyta</taxon>
        <taxon>Magnoliopsida</taxon>
        <taxon>eudicotyledons</taxon>
        <taxon>Gunneridae</taxon>
        <taxon>Pentapetalae</taxon>
        <taxon>asterids</taxon>
        <taxon>Ericales</taxon>
        <taxon>Ericaceae</taxon>
        <taxon>Ericoideae</taxon>
        <taxon>Rhodoreae</taxon>
        <taxon>Rhododendron</taxon>
    </lineage>
</organism>
<dbReference type="GO" id="GO:0004674">
    <property type="term" value="F:protein serine/threonine kinase activity"/>
    <property type="evidence" value="ECO:0007669"/>
    <property type="project" value="UniProtKB-KW"/>
</dbReference>
<gene>
    <name evidence="11" type="ORF">RHGRI_030366</name>
</gene>
<evidence type="ECO:0000259" key="10">
    <source>
        <dbReference type="PROSITE" id="PS51392"/>
    </source>
</evidence>
<dbReference type="GO" id="GO:0004521">
    <property type="term" value="F:RNA endonuclease activity"/>
    <property type="evidence" value="ECO:0007669"/>
    <property type="project" value="InterPro"/>
</dbReference>
<accession>A0AAV6IMM9</accession>
<feature type="domain" description="KEN" evidence="10">
    <location>
        <begin position="428"/>
        <end position="574"/>
    </location>
</feature>
<dbReference type="GO" id="GO:1990604">
    <property type="term" value="C:IRE1-TRAF2-ASK1 complex"/>
    <property type="evidence" value="ECO:0007669"/>
    <property type="project" value="TreeGrafter"/>
</dbReference>
<proteinExistence type="predicted"/>
<evidence type="ECO:0000256" key="4">
    <source>
        <dbReference type="ARBA" id="ARBA00022729"/>
    </source>
</evidence>
<dbReference type="Gene3D" id="1.10.510.10">
    <property type="entry name" value="Transferase(Phosphotransferase) domain 1"/>
    <property type="match status" value="1"/>
</dbReference>
<feature type="region of interest" description="Disordered" evidence="8">
    <location>
        <begin position="54"/>
        <end position="76"/>
    </location>
</feature>
<keyword evidence="12" id="KW-1185">Reference proteome</keyword>
<dbReference type="Pfam" id="PF06479">
    <property type="entry name" value="Ribonuc_2-5A"/>
    <property type="match status" value="1"/>
</dbReference>
<dbReference type="EMBL" id="JACTNZ010000010">
    <property type="protein sequence ID" value="KAG5529966.1"/>
    <property type="molecule type" value="Genomic_DNA"/>
</dbReference>
<dbReference type="InterPro" id="IPR008271">
    <property type="entry name" value="Ser/Thr_kinase_AS"/>
</dbReference>
<keyword evidence="5" id="KW-0547">Nucleotide-binding</keyword>
<dbReference type="FunFam" id="3.30.200.20:FF:000077">
    <property type="entry name" value="Putative Serine/threonine-protein kinase/endoribonuclease IRE1"/>
    <property type="match status" value="1"/>
</dbReference>
<dbReference type="PANTHER" id="PTHR13954:SF6">
    <property type="entry name" value="NON-SPECIFIC SERINE_THREONINE PROTEIN KINASE"/>
    <property type="match status" value="1"/>
</dbReference>
<name>A0AAV6IMM9_9ERIC</name>
<evidence type="ECO:0000259" key="9">
    <source>
        <dbReference type="PROSITE" id="PS50011"/>
    </source>
</evidence>
<dbReference type="Proteomes" id="UP000823749">
    <property type="component" value="Chromosome 10"/>
</dbReference>
<evidence type="ECO:0000313" key="12">
    <source>
        <dbReference type="Proteomes" id="UP000823749"/>
    </source>
</evidence>
<dbReference type="Gene3D" id="1.20.1440.180">
    <property type="entry name" value="KEN domain"/>
    <property type="match status" value="1"/>
</dbReference>
<dbReference type="SMART" id="SM00220">
    <property type="entry name" value="S_TKc"/>
    <property type="match status" value="1"/>
</dbReference>
<feature type="compositionally biased region" description="Basic and acidic residues" evidence="8">
    <location>
        <begin position="92"/>
        <end position="101"/>
    </location>
</feature>
<dbReference type="InterPro" id="IPR038357">
    <property type="entry name" value="KEN_sf"/>
</dbReference>
<dbReference type="SUPFAM" id="SSF56112">
    <property type="entry name" value="Protein kinase-like (PK-like)"/>
    <property type="match status" value="1"/>
</dbReference>
<keyword evidence="2" id="KW-0723">Serine/threonine-protein kinase</keyword>
<evidence type="ECO:0000256" key="2">
    <source>
        <dbReference type="ARBA" id="ARBA00022527"/>
    </source>
</evidence>
<keyword evidence="6" id="KW-0418">Kinase</keyword>
<feature type="compositionally biased region" description="Basic and acidic residues" evidence="8">
    <location>
        <begin position="56"/>
        <end position="65"/>
    </location>
</feature>
<dbReference type="InterPro" id="IPR045133">
    <property type="entry name" value="IRE1/2-like"/>
</dbReference>
<dbReference type="Pfam" id="PF00069">
    <property type="entry name" value="Pkinase"/>
    <property type="match status" value="1"/>
</dbReference>
<evidence type="ECO:0000256" key="8">
    <source>
        <dbReference type="SAM" id="MobiDB-lite"/>
    </source>
</evidence>
<dbReference type="EC" id="2.7.11.1" evidence="1"/>
<dbReference type="Gene3D" id="3.30.200.20">
    <property type="entry name" value="Phosphorylase Kinase, domain 1"/>
    <property type="match status" value="1"/>
</dbReference>
<dbReference type="PROSITE" id="PS50011">
    <property type="entry name" value="PROTEIN_KINASE_DOM"/>
    <property type="match status" value="1"/>
</dbReference>
<dbReference type="GO" id="GO:0006397">
    <property type="term" value="P:mRNA processing"/>
    <property type="evidence" value="ECO:0007669"/>
    <property type="project" value="InterPro"/>
</dbReference>
<dbReference type="SMART" id="SM00580">
    <property type="entry name" value="PUG"/>
    <property type="match status" value="1"/>
</dbReference>
<feature type="compositionally biased region" description="Basic and acidic residues" evidence="8">
    <location>
        <begin position="128"/>
        <end position="138"/>
    </location>
</feature>
<protein>
    <recommendedName>
        <fullName evidence="1">non-specific serine/threonine protein kinase</fullName>
        <ecNumber evidence="1">2.7.11.1</ecNumber>
    </recommendedName>
</protein>
<evidence type="ECO:0000256" key="6">
    <source>
        <dbReference type="ARBA" id="ARBA00022777"/>
    </source>
</evidence>
<feature type="region of interest" description="Disordered" evidence="8">
    <location>
        <begin position="126"/>
        <end position="147"/>
    </location>
</feature>
<keyword evidence="7" id="KW-0067">ATP-binding</keyword>
<evidence type="ECO:0000256" key="1">
    <source>
        <dbReference type="ARBA" id="ARBA00012513"/>
    </source>
</evidence>
<dbReference type="InterPro" id="IPR000719">
    <property type="entry name" value="Prot_kinase_dom"/>
</dbReference>
<dbReference type="InterPro" id="IPR010513">
    <property type="entry name" value="KEN_dom"/>
</dbReference>
<dbReference type="GO" id="GO:0036498">
    <property type="term" value="P:IRE1-mediated unfolded protein response"/>
    <property type="evidence" value="ECO:0007669"/>
    <property type="project" value="TreeGrafter"/>
</dbReference>
<dbReference type="AlphaFoldDB" id="A0AAV6IMM9"/>
<sequence length="687" mass="77482">MAVNNTFTGGVIIGDTIIEGGVFFGNRNICESVSIGNTTINYLAKPLSLSFYTEGEENKQPDEKSNGQGKLNQGDGHTLANPLSLSFYTEGEENKQPDEKSNGQGKLNQGDGHTLANPLSLSFYTEGEENKQPDEKSNGHGKLNQGDGRTIGKVFVSNIEIAKGSNGTIVLEGTYEVRPVAVKRLVKGYHDVADKEYQNLCVSDRHSNIVRLYGVEEDQDFVYLALERCTGSLNDLIQMQLLDAPTTSGDQATEVNTEYKVRLQSMKGTLPEVKLWEDNGYPSPTLWKLMRDMVSGLVHLHELGMIHRDLKPQNVLIVKEGSLCAKLADMGCGTSGWQAPELLLHGRQTRAIDVFSLGCVLFYCITGGKHPFGDPHERDTNILKDKVKLFLVKHIPEAVDLLDHLLGKKAESRPKASEVLIHPMFWDSDKRLSFLRDASDRVQQEDFGSAILKELERRAPRVLGTKPASKRGKNMVLLNWDEKIDPSLLNDIDNPRWYYYDRVRDLLRFIRNKKNHFFDLPHEIQDTLGSVPEGFDGYFRSRFPKLLMEVYKNARYCFLLTDGCVTVIDRHGRPRVPAGLCIRLQRHRYPQPAFASLTYHCTMLMVRTRRKANNPSACAAPSADAPNKSWDQAMEVNIEYKVRLESMKGTWPEFKLWKDNGYPSPMLLKLMRSLVFFTKSLKLVVPG</sequence>
<evidence type="ECO:0000256" key="5">
    <source>
        <dbReference type="ARBA" id="ARBA00022741"/>
    </source>
</evidence>
<feature type="region of interest" description="Disordered" evidence="8">
    <location>
        <begin position="90"/>
        <end position="112"/>
    </location>
</feature>
<dbReference type="GO" id="GO:0051082">
    <property type="term" value="F:unfolded protein binding"/>
    <property type="evidence" value="ECO:0007669"/>
    <property type="project" value="TreeGrafter"/>
</dbReference>
<dbReference type="PROSITE" id="PS51392">
    <property type="entry name" value="KEN"/>
    <property type="match status" value="1"/>
</dbReference>
<keyword evidence="3" id="KW-0808">Transferase</keyword>
<dbReference type="PROSITE" id="PS00108">
    <property type="entry name" value="PROTEIN_KINASE_ST"/>
    <property type="match status" value="1"/>
</dbReference>
<evidence type="ECO:0000313" key="11">
    <source>
        <dbReference type="EMBL" id="KAG5529966.1"/>
    </source>
</evidence>
<keyword evidence="4" id="KW-0732">Signal</keyword>
<dbReference type="InterPro" id="IPR011009">
    <property type="entry name" value="Kinase-like_dom_sf"/>
</dbReference>
<reference evidence="11" key="1">
    <citation type="submission" date="2020-08" db="EMBL/GenBank/DDBJ databases">
        <title>Plant Genome Project.</title>
        <authorList>
            <person name="Zhang R.-G."/>
        </authorList>
    </citation>
    <scope>NUCLEOTIDE SEQUENCE</scope>
    <source>
        <strain evidence="11">WSP0</strain>
        <tissue evidence="11">Leaf</tissue>
    </source>
</reference>
<evidence type="ECO:0000256" key="3">
    <source>
        <dbReference type="ARBA" id="ARBA00022679"/>
    </source>
</evidence>
<comment type="caution">
    <text evidence="11">The sequence shown here is derived from an EMBL/GenBank/DDBJ whole genome shotgun (WGS) entry which is preliminary data.</text>
</comment>
<dbReference type="PANTHER" id="PTHR13954">
    <property type="entry name" value="IRE1-RELATED"/>
    <property type="match status" value="1"/>
</dbReference>
<dbReference type="GO" id="GO:0005524">
    <property type="term" value="F:ATP binding"/>
    <property type="evidence" value="ECO:0007669"/>
    <property type="project" value="UniProtKB-KW"/>
</dbReference>